<dbReference type="FunFam" id="1.10.510.10:FF:000237">
    <property type="entry name" value="G-type lectin S-receptor-like serine/threonine-protein kinase"/>
    <property type="match status" value="1"/>
</dbReference>
<keyword evidence="11 20" id="KW-1133">Transmembrane helix</keyword>
<dbReference type="InterPro" id="IPR017441">
    <property type="entry name" value="Protein_kinase_ATP_BS"/>
</dbReference>
<dbReference type="FunFam" id="2.90.10.10:FF:000013">
    <property type="entry name" value="G-type lectin S-receptor-like serine/threonine-protein kinase LECRK1"/>
    <property type="match status" value="1"/>
</dbReference>
<sequence>MDSLALSRLILLSLPLLPFLSAANIPLGSTLSSTSNNSSWISPSRDFAFGFRQLNNSSDLFLLALWFNKIPERTIIWHANEDNHPVLAPRGSTLELTATGLQLKDPGGQAIWDEKPNKIVSDAAMLDTGNFVLVASGNNSDYAWQSFKSPTDTILPTQILDLGSVLVSRLTETNFSKGRFELHFSSGSLQLIPVAWPTPFQYKSYYTSDTYSANSSESGHQLVFNESADIYIKKNNGQIVQLPQWNRLSPIADHYFRATLDFDGVFTEYAYPKNSNPNQSWFTTRRLPNNICTAISDEFGSGACGFNSYCLLQNGRPFCECPPGYLFVDPSNRFSGCKPNYSQGCGPDDGSRNAEELYEMRELANVNWPFGDYERLEPYDQTECETSCLHDCLCAVAVYNNARQCWKKRFPLSLGAYDNAGTGFTKALIKERKGGFPVDFDGNTCGKKGIPILLGALLLGSSVFFNGLLLLAISLLVFVWRKRKDGNKVQRSSISETNLRFFSLAELNEATNGFEDELGRGSFGIVYKGVLKSASGNVVAVKKLDKLAQEREREFKTEVSAIGRTHHKNLVQLLGFCDEGLNRLLVYEFMGIGTLANLLFASPRPDWSLRVRISLEIARGLLYLHEECNVPIIHCDIKPQNILLDQDFTAKISDFGLSKLLLSDQSRTRTVIRGTRGYVAPEWFKNVPVSAKVDVYSFGVVLLEIICCRRSVEMELEEERSAILTDWAYDCYVEGRLDVLVDNDKAAMADKSRVCKWLMTALWCVQEDPLKRPTTKMIVKMLEGYLEVPSPPMPPLHSLQLTES</sequence>
<name>A0AAP0QP52_9ROSI</name>
<evidence type="ECO:0000256" key="5">
    <source>
        <dbReference type="ARBA" id="ARBA00022692"/>
    </source>
</evidence>
<dbReference type="InterPro" id="IPR051343">
    <property type="entry name" value="G-type_lectin_kinases/EP1-like"/>
</dbReference>
<evidence type="ECO:0000256" key="9">
    <source>
        <dbReference type="ARBA" id="ARBA00022777"/>
    </source>
</evidence>
<evidence type="ECO:0000256" key="21">
    <source>
        <dbReference type="SAM" id="SignalP"/>
    </source>
</evidence>
<comment type="subcellular location">
    <subcellularLocation>
        <location evidence="1">Membrane</location>
        <topology evidence="1">Single-pass type I membrane protein</topology>
    </subcellularLocation>
</comment>
<dbReference type="InterPro" id="IPR011009">
    <property type="entry name" value="Kinase-like_dom_sf"/>
</dbReference>
<keyword evidence="4 18" id="KW-0808">Transferase</keyword>
<evidence type="ECO:0000256" key="1">
    <source>
        <dbReference type="ARBA" id="ARBA00004479"/>
    </source>
</evidence>
<dbReference type="SMART" id="SM00108">
    <property type="entry name" value="B_lectin"/>
    <property type="match status" value="1"/>
</dbReference>
<evidence type="ECO:0000256" key="14">
    <source>
        <dbReference type="ARBA" id="ARBA00023170"/>
    </source>
</evidence>
<keyword evidence="2 18" id="KW-0723">Serine/threonine-protein kinase</keyword>
<dbReference type="EMBL" id="JBCGBO010000005">
    <property type="protein sequence ID" value="KAK9198337.1"/>
    <property type="molecule type" value="Genomic_DNA"/>
</dbReference>
<feature type="binding site" evidence="19">
    <location>
        <position position="543"/>
    </location>
    <ligand>
        <name>ATP</name>
        <dbReference type="ChEBI" id="CHEBI:30616"/>
    </ligand>
</feature>
<dbReference type="Gene3D" id="2.90.10.10">
    <property type="entry name" value="Bulb-type lectin domain"/>
    <property type="match status" value="1"/>
</dbReference>
<dbReference type="PANTHER" id="PTHR47976">
    <property type="entry name" value="G-TYPE LECTIN S-RECEPTOR-LIKE SERINE/THREONINE-PROTEIN KINASE SD2-5"/>
    <property type="match status" value="1"/>
</dbReference>
<evidence type="ECO:0000259" key="23">
    <source>
        <dbReference type="PROSITE" id="PS50927"/>
    </source>
</evidence>
<dbReference type="Pfam" id="PF00069">
    <property type="entry name" value="Pkinase"/>
    <property type="match status" value="1"/>
</dbReference>
<feature type="signal peptide" evidence="21">
    <location>
        <begin position="1"/>
        <end position="22"/>
    </location>
</feature>
<keyword evidence="25" id="KW-1185">Reference proteome</keyword>
<dbReference type="PROSITE" id="PS00107">
    <property type="entry name" value="PROTEIN_KINASE_ATP"/>
    <property type="match status" value="1"/>
</dbReference>
<evidence type="ECO:0000256" key="18">
    <source>
        <dbReference type="PIRNR" id="PIRNR000641"/>
    </source>
</evidence>
<dbReference type="CDD" id="cd14066">
    <property type="entry name" value="STKc_IRAK"/>
    <property type="match status" value="1"/>
</dbReference>
<evidence type="ECO:0000256" key="16">
    <source>
        <dbReference type="ARBA" id="ARBA00047899"/>
    </source>
</evidence>
<evidence type="ECO:0000256" key="3">
    <source>
        <dbReference type="ARBA" id="ARBA00022536"/>
    </source>
</evidence>
<dbReference type="SUPFAM" id="SSF51110">
    <property type="entry name" value="alpha-D-mannose-specific plant lectins"/>
    <property type="match status" value="1"/>
</dbReference>
<dbReference type="SMART" id="SM00220">
    <property type="entry name" value="S_TKc"/>
    <property type="match status" value="1"/>
</dbReference>
<evidence type="ECO:0000256" key="2">
    <source>
        <dbReference type="ARBA" id="ARBA00022527"/>
    </source>
</evidence>
<evidence type="ECO:0000256" key="20">
    <source>
        <dbReference type="SAM" id="Phobius"/>
    </source>
</evidence>
<dbReference type="PROSITE" id="PS50927">
    <property type="entry name" value="BULB_LECTIN"/>
    <property type="match status" value="1"/>
</dbReference>
<accession>A0AAP0QP52</accession>
<dbReference type="PIRSF" id="PIRSF000641">
    <property type="entry name" value="SRK"/>
    <property type="match status" value="1"/>
</dbReference>
<feature type="transmembrane region" description="Helical" evidence="20">
    <location>
        <begin position="452"/>
        <end position="480"/>
    </location>
</feature>
<keyword evidence="3" id="KW-0245">EGF-like domain</keyword>
<dbReference type="Proteomes" id="UP001428341">
    <property type="component" value="Unassembled WGS sequence"/>
</dbReference>
<reference evidence="24 25" key="1">
    <citation type="submission" date="2024-05" db="EMBL/GenBank/DDBJ databases">
        <title>Haplotype-resolved chromosome-level genome assembly of Huyou (Citrus changshanensis).</title>
        <authorList>
            <person name="Miao C."/>
            <person name="Chen W."/>
            <person name="Wu Y."/>
            <person name="Wang L."/>
            <person name="Zhao S."/>
            <person name="Grierson D."/>
            <person name="Xu C."/>
            <person name="Chen K."/>
        </authorList>
    </citation>
    <scope>NUCLEOTIDE SEQUENCE [LARGE SCALE GENOMIC DNA]</scope>
    <source>
        <strain evidence="24">01-14</strain>
        <tissue evidence="24">Leaf</tissue>
    </source>
</reference>
<evidence type="ECO:0000256" key="12">
    <source>
        <dbReference type="ARBA" id="ARBA00023136"/>
    </source>
</evidence>
<comment type="caution">
    <text evidence="24">The sequence shown here is derived from an EMBL/GenBank/DDBJ whole genome shotgun (WGS) entry which is preliminary data.</text>
</comment>
<comment type="catalytic activity">
    <reaction evidence="17 18">
        <text>L-seryl-[protein] + ATP = O-phospho-L-seryl-[protein] + ADP + H(+)</text>
        <dbReference type="Rhea" id="RHEA:17989"/>
        <dbReference type="Rhea" id="RHEA-COMP:9863"/>
        <dbReference type="Rhea" id="RHEA-COMP:11604"/>
        <dbReference type="ChEBI" id="CHEBI:15378"/>
        <dbReference type="ChEBI" id="CHEBI:29999"/>
        <dbReference type="ChEBI" id="CHEBI:30616"/>
        <dbReference type="ChEBI" id="CHEBI:83421"/>
        <dbReference type="ChEBI" id="CHEBI:456216"/>
        <dbReference type="EC" id="2.7.11.1"/>
    </reaction>
</comment>
<dbReference type="Gene3D" id="1.10.510.10">
    <property type="entry name" value="Transferase(Phosphotransferase) domain 1"/>
    <property type="match status" value="1"/>
</dbReference>
<proteinExistence type="inferred from homology"/>
<comment type="similarity">
    <text evidence="18">Belongs to the protein kinase superfamily. Ser/Thr protein kinase family.</text>
</comment>
<gene>
    <name evidence="24" type="ORF">WN944_013521</name>
</gene>
<keyword evidence="6 21" id="KW-0732">Signal</keyword>
<evidence type="ECO:0000256" key="4">
    <source>
        <dbReference type="ARBA" id="ARBA00022679"/>
    </source>
</evidence>
<evidence type="ECO:0000256" key="8">
    <source>
        <dbReference type="ARBA" id="ARBA00022741"/>
    </source>
</evidence>
<dbReference type="PANTHER" id="PTHR47976:SF78">
    <property type="entry name" value="RECEPTOR-LIKE SERINE_THREONINE-PROTEIN KINASE"/>
    <property type="match status" value="1"/>
</dbReference>
<dbReference type="GO" id="GO:0030246">
    <property type="term" value="F:carbohydrate binding"/>
    <property type="evidence" value="ECO:0007669"/>
    <property type="project" value="UniProtKB-KW"/>
</dbReference>
<keyword evidence="13" id="KW-1015">Disulfide bond</keyword>
<dbReference type="InterPro" id="IPR024171">
    <property type="entry name" value="SRK-like_kinase"/>
</dbReference>
<dbReference type="SUPFAM" id="SSF56112">
    <property type="entry name" value="Protein kinase-like (PK-like)"/>
    <property type="match status" value="1"/>
</dbReference>
<keyword evidence="14" id="KW-0675">Receptor</keyword>
<evidence type="ECO:0000313" key="24">
    <source>
        <dbReference type="EMBL" id="KAK9198337.1"/>
    </source>
</evidence>
<evidence type="ECO:0000256" key="10">
    <source>
        <dbReference type="ARBA" id="ARBA00022840"/>
    </source>
</evidence>
<dbReference type="InterPro" id="IPR008271">
    <property type="entry name" value="Ser/Thr_kinase_AS"/>
</dbReference>
<feature type="chain" id="PRO_5042944991" description="Receptor-like serine/threonine-protein kinase" evidence="21">
    <location>
        <begin position="23"/>
        <end position="804"/>
    </location>
</feature>
<dbReference type="GO" id="GO:0004674">
    <property type="term" value="F:protein serine/threonine kinase activity"/>
    <property type="evidence" value="ECO:0007669"/>
    <property type="project" value="UniProtKB-KW"/>
</dbReference>
<keyword evidence="10 18" id="KW-0067">ATP-binding</keyword>
<evidence type="ECO:0000256" key="19">
    <source>
        <dbReference type="PROSITE-ProRule" id="PRU10141"/>
    </source>
</evidence>
<dbReference type="PROSITE" id="PS00108">
    <property type="entry name" value="PROTEIN_KINASE_ST"/>
    <property type="match status" value="1"/>
</dbReference>
<keyword evidence="5 20" id="KW-0812">Transmembrane</keyword>
<dbReference type="InterPro" id="IPR001480">
    <property type="entry name" value="Bulb-type_lectin_dom"/>
</dbReference>
<keyword evidence="9 18" id="KW-0418">Kinase</keyword>
<evidence type="ECO:0000256" key="17">
    <source>
        <dbReference type="ARBA" id="ARBA00048679"/>
    </source>
</evidence>
<evidence type="ECO:0000313" key="25">
    <source>
        <dbReference type="Proteomes" id="UP001428341"/>
    </source>
</evidence>
<feature type="domain" description="Protein kinase" evidence="22">
    <location>
        <begin position="512"/>
        <end position="786"/>
    </location>
</feature>
<dbReference type="InterPro" id="IPR000719">
    <property type="entry name" value="Prot_kinase_dom"/>
</dbReference>
<keyword evidence="12 20" id="KW-0472">Membrane</keyword>
<dbReference type="Pfam" id="PF01453">
    <property type="entry name" value="B_lectin"/>
    <property type="match status" value="1"/>
</dbReference>
<dbReference type="InterPro" id="IPR036426">
    <property type="entry name" value="Bulb-type_lectin_dom_sf"/>
</dbReference>
<dbReference type="Gene3D" id="3.30.200.20">
    <property type="entry name" value="Phosphorylase Kinase, domain 1"/>
    <property type="match status" value="1"/>
</dbReference>
<evidence type="ECO:0000256" key="11">
    <source>
        <dbReference type="ARBA" id="ARBA00022989"/>
    </source>
</evidence>
<evidence type="ECO:0000256" key="7">
    <source>
        <dbReference type="ARBA" id="ARBA00022734"/>
    </source>
</evidence>
<organism evidence="24 25">
    <name type="scientific">Citrus x changshan-huyou</name>
    <dbReference type="NCBI Taxonomy" id="2935761"/>
    <lineage>
        <taxon>Eukaryota</taxon>
        <taxon>Viridiplantae</taxon>
        <taxon>Streptophyta</taxon>
        <taxon>Embryophyta</taxon>
        <taxon>Tracheophyta</taxon>
        <taxon>Spermatophyta</taxon>
        <taxon>Magnoliopsida</taxon>
        <taxon>eudicotyledons</taxon>
        <taxon>Gunneridae</taxon>
        <taxon>Pentapetalae</taxon>
        <taxon>rosids</taxon>
        <taxon>malvids</taxon>
        <taxon>Sapindales</taxon>
        <taxon>Rutaceae</taxon>
        <taxon>Aurantioideae</taxon>
        <taxon>Citrus</taxon>
    </lineage>
</organism>
<keyword evidence="7" id="KW-0430">Lectin</keyword>
<dbReference type="GO" id="GO:0005524">
    <property type="term" value="F:ATP binding"/>
    <property type="evidence" value="ECO:0007669"/>
    <property type="project" value="UniProtKB-UniRule"/>
</dbReference>
<evidence type="ECO:0000256" key="15">
    <source>
        <dbReference type="ARBA" id="ARBA00023180"/>
    </source>
</evidence>
<dbReference type="FunFam" id="3.30.200.20:FF:000059">
    <property type="entry name" value="S-receptor-like serine/threonine-protein kinase"/>
    <property type="match status" value="1"/>
</dbReference>
<keyword evidence="15" id="KW-0325">Glycoprotein</keyword>
<evidence type="ECO:0000256" key="13">
    <source>
        <dbReference type="ARBA" id="ARBA00023157"/>
    </source>
</evidence>
<feature type="domain" description="Bulb-type lectin" evidence="23">
    <location>
        <begin position="32"/>
        <end position="146"/>
    </location>
</feature>
<evidence type="ECO:0000256" key="6">
    <source>
        <dbReference type="ARBA" id="ARBA00022729"/>
    </source>
</evidence>
<dbReference type="PROSITE" id="PS50011">
    <property type="entry name" value="PROTEIN_KINASE_DOM"/>
    <property type="match status" value="1"/>
</dbReference>
<keyword evidence="8 18" id="KW-0547">Nucleotide-binding</keyword>
<dbReference type="GO" id="GO:0016020">
    <property type="term" value="C:membrane"/>
    <property type="evidence" value="ECO:0007669"/>
    <property type="project" value="UniProtKB-SubCell"/>
</dbReference>
<comment type="catalytic activity">
    <reaction evidence="16 18">
        <text>L-threonyl-[protein] + ATP = O-phospho-L-threonyl-[protein] + ADP + H(+)</text>
        <dbReference type="Rhea" id="RHEA:46608"/>
        <dbReference type="Rhea" id="RHEA-COMP:11060"/>
        <dbReference type="Rhea" id="RHEA-COMP:11605"/>
        <dbReference type="ChEBI" id="CHEBI:15378"/>
        <dbReference type="ChEBI" id="CHEBI:30013"/>
        <dbReference type="ChEBI" id="CHEBI:30616"/>
        <dbReference type="ChEBI" id="CHEBI:61977"/>
        <dbReference type="ChEBI" id="CHEBI:456216"/>
        <dbReference type="EC" id="2.7.11.1"/>
    </reaction>
</comment>
<evidence type="ECO:0000259" key="22">
    <source>
        <dbReference type="PROSITE" id="PS50011"/>
    </source>
</evidence>
<dbReference type="EC" id="2.7.11.1" evidence="18"/>
<protein>
    <recommendedName>
        <fullName evidence="18">Receptor-like serine/threonine-protein kinase</fullName>
        <ecNumber evidence="18">2.7.11.1</ecNumber>
    </recommendedName>
</protein>
<dbReference type="AlphaFoldDB" id="A0AAP0QP52"/>